<organism evidence="10 11">
    <name type="scientific">Ilyobacter polytropus (strain ATCC 51220 / DSM 2926 / LMG 16218 / CuHBu1)</name>
    <dbReference type="NCBI Taxonomy" id="572544"/>
    <lineage>
        <taxon>Bacteria</taxon>
        <taxon>Fusobacteriati</taxon>
        <taxon>Fusobacteriota</taxon>
        <taxon>Fusobacteriia</taxon>
        <taxon>Fusobacteriales</taxon>
        <taxon>Fusobacteriaceae</taxon>
        <taxon>Ilyobacter</taxon>
    </lineage>
</organism>
<sequence>MLKQVLFSLIATFCFAIIFNIRGKKLFFTSIGGGISWLTYLLCINAGYSVSFSYFLSSIALTLFSEIFAKYLETPVTTILICGLIPLVPGGGIYYTMYNIIKEKPLAAFSKGIETFLISCSLAMGIVFVTSFIKILKDIHRKKIASRIISK</sequence>
<dbReference type="GO" id="GO:0015744">
    <property type="term" value="P:succinate transport"/>
    <property type="evidence" value="ECO:0007669"/>
    <property type="project" value="TreeGrafter"/>
</dbReference>
<dbReference type="InterPro" id="IPR050539">
    <property type="entry name" value="ThrE_Dicarb/AminoAcid_Exp"/>
</dbReference>
<comment type="similarity">
    <text evidence="7">Belongs to the ThrE exporter (TC 2.A.79) family.</text>
</comment>
<evidence type="ECO:0000313" key="10">
    <source>
        <dbReference type="EMBL" id="ADO84259.1"/>
    </source>
</evidence>
<feature type="transmembrane region" description="Helical" evidence="8">
    <location>
        <begin position="39"/>
        <end position="64"/>
    </location>
</feature>
<keyword evidence="4 8" id="KW-0812">Transmembrane</keyword>
<evidence type="ECO:0000256" key="1">
    <source>
        <dbReference type="ARBA" id="ARBA00004651"/>
    </source>
</evidence>
<evidence type="ECO:0000256" key="5">
    <source>
        <dbReference type="ARBA" id="ARBA00022989"/>
    </source>
</evidence>
<comment type="subcellular location">
    <subcellularLocation>
        <location evidence="1">Cell membrane</location>
        <topology evidence="1">Multi-pass membrane protein</topology>
    </subcellularLocation>
</comment>
<dbReference type="PANTHER" id="PTHR34390:SF1">
    <property type="entry name" value="SUCCINATE TRANSPORTER SUBUNIT YJJB-RELATED"/>
    <property type="match status" value="1"/>
</dbReference>
<dbReference type="PANTHER" id="PTHR34390">
    <property type="entry name" value="UPF0442 PROTEIN YJJB-RELATED"/>
    <property type="match status" value="1"/>
</dbReference>
<dbReference type="GO" id="GO:0005886">
    <property type="term" value="C:plasma membrane"/>
    <property type="evidence" value="ECO:0007669"/>
    <property type="project" value="UniProtKB-SubCell"/>
</dbReference>
<reference evidence="10 11" key="1">
    <citation type="journal article" date="2010" name="Stand. Genomic Sci.">
        <title>Complete genome sequence of Ilyobacter polytropus type strain (CuHbu1).</title>
        <authorList>
            <person name="Sikorski J."/>
            <person name="Chertkov O."/>
            <person name="Lapidus A."/>
            <person name="Nolan M."/>
            <person name="Lucas S."/>
            <person name="Del Rio T.G."/>
            <person name="Tice H."/>
            <person name="Cheng J.F."/>
            <person name="Tapia R."/>
            <person name="Han C."/>
            <person name="Goodwin L."/>
            <person name="Pitluck S."/>
            <person name="Liolios K."/>
            <person name="Ivanova N."/>
            <person name="Mavromatis K."/>
            <person name="Mikhailova N."/>
            <person name="Pati A."/>
            <person name="Chen A."/>
            <person name="Palaniappan K."/>
            <person name="Land M."/>
            <person name="Hauser L."/>
            <person name="Chang Y.J."/>
            <person name="Jeffries C.D."/>
            <person name="Brambilla E."/>
            <person name="Yasawong M."/>
            <person name="Rohde M."/>
            <person name="Pukall R."/>
            <person name="Spring S."/>
            <person name="Goker M."/>
            <person name="Woyke T."/>
            <person name="Bristow J."/>
            <person name="Eisen J.A."/>
            <person name="Markowitz V."/>
            <person name="Hugenholtz P."/>
            <person name="Kyrpides N.C."/>
            <person name="Klenk H.P."/>
        </authorList>
    </citation>
    <scope>NUCLEOTIDE SEQUENCE [LARGE SCALE GENOMIC DNA]</scope>
    <source>
        <strain evidence="11">ATCC 51220 / DSM 2926 / LMG 16218 / CuHBu1</strain>
        <plasmid evidence="11">pILYOP01</plasmid>
    </source>
</reference>
<protein>
    <recommendedName>
        <fullName evidence="9">Threonine/Serine exporter ThrE domain-containing protein</fullName>
    </recommendedName>
</protein>
<dbReference type="KEGG" id="ipo:Ilyop_2500"/>
<name>E3HDS3_ILYPC</name>
<keyword evidence="11" id="KW-1185">Reference proteome</keyword>
<keyword evidence="10" id="KW-0614">Plasmid</keyword>
<dbReference type="Pfam" id="PF12821">
    <property type="entry name" value="ThrE_2"/>
    <property type="match status" value="1"/>
</dbReference>
<keyword evidence="2" id="KW-1003">Cell membrane</keyword>
<evidence type="ECO:0000256" key="3">
    <source>
        <dbReference type="ARBA" id="ARBA00022519"/>
    </source>
</evidence>
<geneLocation type="plasmid" evidence="10 11">
    <name>pILYOP01</name>
</geneLocation>
<keyword evidence="5 8" id="KW-1133">Transmembrane helix</keyword>
<dbReference type="InterPro" id="IPR024528">
    <property type="entry name" value="ThrE_2"/>
</dbReference>
<gene>
    <name evidence="10" type="ordered locus">Ilyop_2500</name>
</gene>
<evidence type="ECO:0000256" key="6">
    <source>
        <dbReference type="ARBA" id="ARBA00023136"/>
    </source>
</evidence>
<evidence type="ECO:0000313" key="11">
    <source>
        <dbReference type="Proteomes" id="UP000006875"/>
    </source>
</evidence>
<proteinExistence type="inferred from homology"/>
<evidence type="ECO:0000256" key="2">
    <source>
        <dbReference type="ARBA" id="ARBA00022475"/>
    </source>
</evidence>
<evidence type="ECO:0000256" key="8">
    <source>
        <dbReference type="SAM" id="Phobius"/>
    </source>
</evidence>
<keyword evidence="6 8" id="KW-0472">Membrane</keyword>
<feature type="transmembrane region" description="Helical" evidence="8">
    <location>
        <begin position="76"/>
        <end position="96"/>
    </location>
</feature>
<accession>E3HDS3</accession>
<dbReference type="OrthoDB" id="9810047at2"/>
<dbReference type="Proteomes" id="UP000006875">
    <property type="component" value="Plasmid pILYOP01"/>
</dbReference>
<keyword evidence="3" id="KW-0997">Cell inner membrane</keyword>
<evidence type="ECO:0000256" key="7">
    <source>
        <dbReference type="ARBA" id="ARBA00034125"/>
    </source>
</evidence>
<feature type="transmembrane region" description="Helical" evidence="8">
    <location>
        <begin position="116"/>
        <end position="136"/>
    </location>
</feature>
<dbReference type="EMBL" id="CP002282">
    <property type="protein sequence ID" value="ADO84259.1"/>
    <property type="molecule type" value="Genomic_DNA"/>
</dbReference>
<evidence type="ECO:0000259" key="9">
    <source>
        <dbReference type="Pfam" id="PF12821"/>
    </source>
</evidence>
<dbReference type="RefSeq" id="WP_013388918.1">
    <property type="nucleotide sequence ID" value="NC_014633.1"/>
</dbReference>
<feature type="domain" description="Threonine/Serine exporter ThrE" evidence="9">
    <location>
        <begin position="4"/>
        <end position="131"/>
    </location>
</feature>
<dbReference type="HOGENOM" id="CLU_117642_0_0_0"/>
<evidence type="ECO:0000256" key="4">
    <source>
        <dbReference type="ARBA" id="ARBA00022692"/>
    </source>
</evidence>
<dbReference type="AlphaFoldDB" id="E3HDS3"/>